<dbReference type="PANTHER" id="PTHR43434:SF1">
    <property type="entry name" value="PHOSPHOGLYCOLATE PHOSPHATASE"/>
    <property type="match status" value="1"/>
</dbReference>
<dbReference type="InterPro" id="IPR050155">
    <property type="entry name" value="HAD-like_hydrolase_sf"/>
</dbReference>
<gene>
    <name evidence="5" type="ORF">ENS59_14020</name>
</gene>
<dbReference type="SFLD" id="SFLDS00003">
    <property type="entry name" value="Haloacid_Dehalogenase"/>
    <property type="match status" value="1"/>
</dbReference>
<dbReference type="EMBL" id="DSVL01000429">
    <property type="protein sequence ID" value="HFH30602.1"/>
    <property type="molecule type" value="Genomic_DNA"/>
</dbReference>
<evidence type="ECO:0000256" key="3">
    <source>
        <dbReference type="ARBA" id="ARBA00006171"/>
    </source>
</evidence>
<dbReference type="SUPFAM" id="SSF56784">
    <property type="entry name" value="HAD-like"/>
    <property type="match status" value="1"/>
</dbReference>
<comment type="pathway">
    <text evidence="2">Organic acid metabolism; glycolate biosynthesis; glycolate from 2-phosphoglycolate: step 1/1.</text>
</comment>
<evidence type="ECO:0000256" key="1">
    <source>
        <dbReference type="ARBA" id="ARBA00000830"/>
    </source>
</evidence>
<comment type="caution">
    <text evidence="5">The sequence shown here is derived from an EMBL/GenBank/DDBJ whole genome shotgun (WGS) entry which is preliminary data.</text>
</comment>
<dbReference type="NCBIfam" id="TIGR01509">
    <property type="entry name" value="HAD-SF-IA-v3"/>
    <property type="match status" value="1"/>
</dbReference>
<keyword evidence="5" id="KW-0378">Hydrolase</keyword>
<dbReference type="EC" id="3.1.3.18" evidence="4"/>
<comment type="similarity">
    <text evidence="3">Belongs to the HAD-like hydrolase superfamily. CbbY/CbbZ/Gph/YieH family.</text>
</comment>
<dbReference type="Gene3D" id="1.10.150.240">
    <property type="entry name" value="Putative phosphatase, domain 2"/>
    <property type="match status" value="1"/>
</dbReference>
<protein>
    <recommendedName>
        <fullName evidence="4">phosphoglycolate phosphatase</fullName>
        <ecNumber evidence="4">3.1.3.18</ecNumber>
    </recommendedName>
</protein>
<comment type="catalytic activity">
    <reaction evidence="1">
        <text>2-phosphoglycolate + H2O = glycolate + phosphate</text>
        <dbReference type="Rhea" id="RHEA:14369"/>
        <dbReference type="ChEBI" id="CHEBI:15377"/>
        <dbReference type="ChEBI" id="CHEBI:29805"/>
        <dbReference type="ChEBI" id="CHEBI:43474"/>
        <dbReference type="ChEBI" id="CHEBI:58033"/>
        <dbReference type="EC" id="3.1.3.18"/>
    </reaction>
</comment>
<dbReference type="InterPro" id="IPR023214">
    <property type="entry name" value="HAD_sf"/>
</dbReference>
<dbReference type="AlphaFoldDB" id="A0A7C3I8P3"/>
<evidence type="ECO:0000256" key="4">
    <source>
        <dbReference type="ARBA" id="ARBA00013078"/>
    </source>
</evidence>
<dbReference type="GO" id="GO:0008967">
    <property type="term" value="F:phosphoglycolate phosphatase activity"/>
    <property type="evidence" value="ECO:0007669"/>
    <property type="project" value="UniProtKB-EC"/>
</dbReference>
<proteinExistence type="inferred from homology"/>
<accession>A0A7C3I8P3</accession>
<evidence type="ECO:0000313" key="5">
    <source>
        <dbReference type="EMBL" id="HFH30602.1"/>
    </source>
</evidence>
<reference evidence="5" key="1">
    <citation type="journal article" date="2020" name="mSystems">
        <title>Genome- and Community-Level Interaction Insights into Carbon Utilization and Element Cycling Functions of Hydrothermarchaeota in Hydrothermal Sediment.</title>
        <authorList>
            <person name="Zhou Z."/>
            <person name="Liu Y."/>
            <person name="Xu W."/>
            <person name="Pan J."/>
            <person name="Luo Z.H."/>
            <person name="Li M."/>
        </authorList>
    </citation>
    <scope>NUCLEOTIDE SEQUENCE [LARGE SCALE GENOMIC DNA]</scope>
    <source>
        <strain evidence="5">SpSt-503</strain>
    </source>
</reference>
<evidence type="ECO:0000256" key="2">
    <source>
        <dbReference type="ARBA" id="ARBA00004818"/>
    </source>
</evidence>
<dbReference type="Gene3D" id="3.40.50.1000">
    <property type="entry name" value="HAD superfamily/HAD-like"/>
    <property type="match status" value="1"/>
</dbReference>
<dbReference type="InterPro" id="IPR036412">
    <property type="entry name" value="HAD-like_sf"/>
</dbReference>
<dbReference type="InterPro" id="IPR041492">
    <property type="entry name" value="HAD_2"/>
</dbReference>
<organism evidence="5">
    <name type="scientific">Gracilinema caldarium</name>
    <dbReference type="NCBI Taxonomy" id="215591"/>
    <lineage>
        <taxon>Bacteria</taxon>
        <taxon>Pseudomonadati</taxon>
        <taxon>Spirochaetota</taxon>
        <taxon>Spirochaetia</taxon>
        <taxon>Spirochaetales</taxon>
        <taxon>Breznakiellaceae</taxon>
        <taxon>Gracilinema</taxon>
    </lineage>
</organism>
<dbReference type="NCBIfam" id="TIGR01549">
    <property type="entry name" value="HAD-SF-IA-v1"/>
    <property type="match status" value="1"/>
</dbReference>
<dbReference type="SFLD" id="SFLDG01129">
    <property type="entry name" value="C1.5:_HAD__Beta-PGM__Phosphata"/>
    <property type="match status" value="1"/>
</dbReference>
<dbReference type="GO" id="GO:0005829">
    <property type="term" value="C:cytosol"/>
    <property type="evidence" value="ECO:0007669"/>
    <property type="project" value="TreeGrafter"/>
</dbReference>
<dbReference type="InterPro" id="IPR023198">
    <property type="entry name" value="PGP-like_dom2"/>
</dbReference>
<sequence length="222" mass="23515">MKTSHIIFDLDGTLVDTIEDIALAMNSALTAHGFAALPLKAYPDLVGWGIHRLAELAIASQGVSTAGSDGTTLVNRIAQEALARYDEVPLRYSKPYPGIPELLHDLIDAGLVLAVLTNKPDPVARQVVAGLFPDLPFALVRGDLANTPKKPDPALTLLVMNTIGATPQKTLFVGDSVVDVETAHNIGCPVVGVSWGFRGPEELIQAGAEHIIHQPAELLGIL</sequence>
<dbReference type="GO" id="GO:0006281">
    <property type="term" value="P:DNA repair"/>
    <property type="evidence" value="ECO:0007669"/>
    <property type="project" value="TreeGrafter"/>
</dbReference>
<name>A0A7C3I8P3_9SPIR</name>
<dbReference type="InterPro" id="IPR006439">
    <property type="entry name" value="HAD-SF_hydro_IA"/>
</dbReference>
<dbReference type="PANTHER" id="PTHR43434">
    <property type="entry name" value="PHOSPHOGLYCOLATE PHOSPHATASE"/>
    <property type="match status" value="1"/>
</dbReference>
<dbReference type="Pfam" id="PF13419">
    <property type="entry name" value="HAD_2"/>
    <property type="match status" value="1"/>
</dbReference>